<protein>
    <submittedName>
        <fullName evidence="2">Uncharacterized protein</fullName>
    </submittedName>
</protein>
<proteinExistence type="predicted"/>
<keyword evidence="3" id="KW-1185">Reference proteome</keyword>
<organism evidence="2 3">
    <name type="scientific">Acrasis kona</name>
    <dbReference type="NCBI Taxonomy" id="1008807"/>
    <lineage>
        <taxon>Eukaryota</taxon>
        <taxon>Discoba</taxon>
        <taxon>Heterolobosea</taxon>
        <taxon>Tetramitia</taxon>
        <taxon>Eutetramitia</taxon>
        <taxon>Acrasidae</taxon>
        <taxon>Acrasis</taxon>
    </lineage>
</organism>
<evidence type="ECO:0000313" key="2">
    <source>
        <dbReference type="EMBL" id="KAL0486088.1"/>
    </source>
</evidence>
<name>A0AAW2Z9X1_9EUKA</name>
<sequence length="169" mass="20235">MTLQAKLEETQNRISDLEKEVEEYKLERDLRRKRIALGQVAYRTEEKIVDIVLPKRRDSERRRVTINDIKSNRAKLTEEERQEWDQLRKKILNNRWEGNIDYFVRTIKNSKDTRFVDAHGGPEAMISKKELISYALEQYKNNDSYYREDAINLIEVLSEVSNNKNYPLI</sequence>
<dbReference type="EMBL" id="JAOPGA020001201">
    <property type="protein sequence ID" value="KAL0486088.1"/>
    <property type="molecule type" value="Genomic_DNA"/>
</dbReference>
<accession>A0AAW2Z9X1</accession>
<comment type="caution">
    <text evidence="2">The sequence shown here is derived from an EMBL/GenBank/DDBJ whole genome shotgun (WGS) entry which is preliminary data.</text>
</comment>
<evidence type="ECO:0000313" key="3">
    <source>
        <dbReference type="Proteomes" id="UP001431209"/>
    </source>
</evidence>
<keyword evidence="1" id="KW-0175">Coiled coil</keyword>
<dbReference type="Proteomes" id="UP001431209">
    <property type="component" value="Unassembled WGS sequence"/>
</dbReference>
<dbReference type="AlphaFoldDB" id="A0AAW2Z9X1"/>
<evidence type="ECO:0000256" key="1">
    <source>
        <dbReference type="SAM" id="Coils"/>
    </source>
</evidence>
<gene>
    <name evidence="2" type="ORF">AKO1_001778</name>
</gene>
<reference evidence="2 3" key="1">
    <citation type="submission" date="2024-03" db="EMBL/GenBank/DDBJ databases">
        <title>The Acrasis kona genome and developmental transcriptomes reveal deep origins of eukaryotic multicellular pathways.</title>
        <authorList>
            <person name="Sheikh S."/>
            <person name="Fu C.-J."/>
            <person name="Brown M.W."/>
            <person name="Baldauf S.L."/>
        </authorList>
    </citation>
    <scope>NUCLEOTIDE SEQUENCE [LARGE SCALE GENOMIC DNA]</scope>
    <source>
        <strain evidence="2 3">ATCC MYA-3509</strain>
    </source>
</reference>
<feature type="coiled-coil region" evidence="1">
    <location>
        <begin position="7"/>
        <end position="34"/>
    </location>
</feature>